<dbReference type="EMBL" id="MN740325">
    <property type="protein sequence ID" value="QHU00260.1"/>
    <property type="molecule type" value="Genomic_DNA"/>
</dbReference>
<proteinExistence type="predicted"/>
<organism evidence="1">
    <name type="scientific">viral metagenome</name>
    <dbReference type="NCBI Taxonomy" id="1070528"/>
    <lineage>
        <taxon>unclassified sequences</taxon>
        <taxon>metagenomes</taxon>
        <taxon>organismal metagenomes</taxon>
    </lineage>
</organism>
<accession>A0A6C0J5V9</accession>
<name>A0A6C0J5V9_9ZZZZ</name>
<protein>
    <submittedName>
        <fullName evidence="1">Uncharacterized protein</fullName>
    </submittedName>
</protein>
<reference evidence="1" key="1">
    <citation type="journal article" date="2020" name="Nature">
        <title>Giant virus diversity and host interactions through global metagenomics.</title>
        <authorList>
            <person name="Schulz F."/>
            <person name="Roux S."/>
            <person name="Paez-Espino D."/>
            <person name="Jungbluth S."/>
            <person name="Walsh D.A."/>
            <person name="Denef V.J."/>
            <person name="McMahon K.D."/>
            <person name="Konstantinidis K.T."/>
            <person name="Eloe-Fadrosh E.A."/>
            <person name="Kyrpides N.C."/>
            <person name="Woyke T."/>
        </authorList>
    </citation>
    <scope>NUCLEOTIDE SEQUENCE</scope>
    <source>
        <strain evidence="1">GVMAG-M-3300025860-12</strain>
    </source>
</reference>
<sequence length="99" mass="11569">MLISDLEKKYIKYKSKYHYLKNIIYNQKGGTLRNVITSLKPRRLKHNFGEDNVNLFDPIDENTIKVPNNEFVRLLGVGGFTLINYNNIIAYVKNSSFKN</sequence>
<dbReference type="AlphaFoldDB" id="A0A6C0J5V9"/>
<evidence type="ECO:0000313" key="1">
    <source>
        <dbReference type="EMBL" id="QHU00260.1"/>
    </source>
</evidence>